<accession>A0AAV6Z4N7</accession>
<proteinExistence type="predicted"/>
<evidence type="ECO:0000256" key="1">
    <source>
        <dbReference type="SAM" id="MobiDB-lite"/>
    </source>
</evidence>
<evidence type="ECO:0000313" key="3">
    <source>
        <dbReference type="Proteomes" id="UP000824782"/>
    </source>
</evidence>
<feature type="compositionally biased region" description="Low complexity" evidence="1">
    <location>
        <begin position="220"/>
        <end position="232"/>
    </location>
</feature>
<evidence type="ECO:0000313" key="2">
    <source>
        <dbReference type="EMBL" id="KAG8543348.1"/>
    </source>
</evidence>
<feature type="region of interest" description="Disordered" evidence="1">
    <location>
        <begin position="135"/>
        <end position="301"/>
    </location>
</feature>
<dbReference type="EMBL" id="WNYA01003535">
    <property type="protein sequence ID" value="KAG8543348.1"/>
    <property type="molecule type" value="Genomic_DNA"/>
</dbReference>
<keyword evidence="3" id="KW-1185">Reference proteome</keyword>
<name>A0AAV6Z4N7_ENGPU</name>
<feature type="compositionally biased region" description="Low complexity" evidence="1">
    <location>
        <begin position="160"/>
        <end position="204"/>
    </location>
</feature>
<comment type="caution">
    <text evidence="2">The sequence shown here is derived from an EMBL/GenBank/DDBJ whole genome shotgun (WGS) entry which is preliminary data.</text>
</comment>
<reference evidence="2" key="1">
    <citation type="thesis" date="2020" institute="ProQuest LLC" country="789 East Eisenhower Parkway, Ann Arbor, MI, USA">
        <title>Comparative Genomics and Chromosome Evolution.</title>
        <authorList>
            <person name="Mudd A.B."/>
        </authorList>
    </citation>
    <scope>NUCLEOTIDE SEQUENCE</scope>
    <source>
        <strain evidence="2">237g6f4</strain>
        <tissue evidence="2">Blood</tissue>
    </source>
</reference>
<feature type="compositionally biased region" description="Gly residues" evidence="1">
    <location>
        <begin position="246"/>
        <end position="278"/>
    </location>
</feature>
<organism evidence="2 3">
    <name type="scientific">Engystomops pustulosus</name>
    <name type="common">Tungara frog</name>
    <name type="synonym">Physalaemus pustulosus</name>
    <dbReference type="NCBI Taxonomy" id="76066"/>
    <lineage>
        <taxon>Eukaryota</taxon>
        <taxon>Metazoa</taxon>
        <taxon>Chordata</taxon>
        <taxon>Craniata</taxon>
        <taxon>Vertebrata</taxon>
        <taxon>Euteleostomi</taxon>
        <taxon>Amphibia</taxon>
        <taxon>Batrachia</taxon>
        <taxon>Anura</taxon>
        <taxon>Neobatrachia</taxon>
        <taxon>Hyloidea</taxon>
        <taxon>Leptodactylidae</taxon>
        <taxon>Leiuperinae</taxon>
        <taxon>Engystomops</taxon>
    </lineage>
</organism>
<dbReference type="AlphaFoldDB" id="A0AAV6Z4N7"/>
<protein>
    <submittedName>
        <fullName evidence="2">Uncharacterized protein</fullName>
    </submittedName>
</protein>
<sequence length="301" mass="29316">MSSAGRGVGGMSSVGSGVGSGAVRGVVWGQSMRGVGCGSRKKRGWLSGAEHGEVRVGQEQCGSGVGKDVRRCVGTGGHCGRRWWAGSSRKGGVFGGNELWDVRWGAGAVRGVVCVGGRSSLRRLVWGAGASCESSVGGQEALRGCGVGGRSSTERGVGGMSSVDSDVGGRSSAESGVGGRSSAESSVGGRSSAESSVGGRSSAGSGVGGRSSTERGVGGMSSVDSDVGGRSSAESGVGGRSSMERGVGGMSSVGSGVGGRSSVGSGVRGRSGEAGGPMRGLMNQEGRGTGTNVTRRGRGLM</sequence>
<dbReference type="Proteomes" id="UP000824782">
    <property type="component" value="Unassembled WGS sequence"/>
</dbReference>
<gene>
    <name evidence="2" type="ORF">GDO81_024867</name>
</gene>